<comment type="caution">
    <text evidence="2">The sequence shown here is derived from an EMBL/GenBank/DDBJ whole genome shotgun (WGS) entry which is preliminary data.</text>
</comment>
<reference evidence="2" key="1">
    <citation type="journal article" date="2019" name="Nat. Med.">
        <title>A library of human gut bacterial isolates paired with longitudinal multiomics data enables mechanistic microbiome research.</title>
        <authorList>
            <person name="Poyet M."/>
            <person name="Groussin M."/>
            <person name="Gibbons S.M."/>
            <person name="Avila-Pacheco J."/>
            <person name="Jiang X."/>
            <person name="Kearney S.M."/>
            <person name="Perrotta A.R."/>
            <person name="Berdy B."/>
            <person name="Zhao S."/>
            <person name="Lieberman T.D."/>
            <person name="Swanson P.K."/>
            <person name="Smith M."/>
            <person name="Roesemann S."/>
            <person name="Alexander J.E."/>
            <person name="Rich S.A."/>
            <person name="Livny J."/>
            <person name="Vlamakis H."/>
            <person name="Clish C."/>
            <person name="Bullock K."/>
            <person name="Deik A."/>
            <person name="Scott J."/>
            <person name="Pierce K.A."/>
            <person name="Xavier R.J."/>
            <person name="Alm E.J."/>
        </authorList>
    </citation>
    <scope>NUCLEOTIDE SEQUENCE</scope>
    <source>
        <strain evidence="2">BIOML-A13</strain>
    </source>
</reference>
<feature type="transmembrane region" description="Helical" evidence="1">
    <location>
        <begin position="41"/>
        <end position="61"/>
    </location>
</feature>
<dbReference type="EMBL" id="VWFN01000223">
    <property type="protein sequence ID" value="KAA4632742.1"/>
    <property type="molecule type" value="Genomic_DNA"/>
</dbReference>
<sequence length="125" mass="14208">MKILICLSALLCNLISLKLHTNVKRWVSYNRPAYMRSNPSLMSFIVLSLGIGIIATCGLTTLSWYWNIPIYLAGMFVLALISDMITEGNTRFHMLFILGNRPWGVYIWGLMILSLILAIYGYSLE</sequence>
<dbReference type="RefSeq" id="WP_149960563.1">
    <property type="nucleotide sequence ID" value="NZ_JADMWU010000006.1"/>
</dbReference>
<name>A0A642C386_BACOV</name>
<organism evidence="2">
    <name type="scientific">Bacteroides ovatus</name>
    <dbReference type="NCBI Taxonomy" id="28116"/>
    <lineage>
        <taxon>Bacteria</taxon>
        <taxon>Pseudomonadati</taxon>
        <taxon>Bacteroidota</taxon>
        <taxon>Bacteroidia</taxon>
        <taxon>Bacteroidales</taxon>
        <taxon>Bacteroidaceae</taxon>
        <taxon>Bacteroides</taxon>
    </lineage>
</organism>
<dbReference type="AlphaFoldDB" id="A0A642C386"/>
<gene>
    <name evidence="2" type="ORF">F3B51_28850</name>
</gene>
<feature type="transmembrane region" description="Helical" evidence="1">
    <location>
        <begin position="105"/>
        <end position="124"/>
    </location>
</feature>
<accession>A0A642C386</accession>
<protein>
    <submittedName>
        <fullName evidence="2">Uncharacterized protein</fullName>
    </submittedName>
</protein>
<keyword evidence="1" id="KW-1133">Transmembrane helix</keyword>
<evidence type="ECO:0000256" key="1">
    <source>
        <dbReference type="SAM" id="Phobius"/>
    </source>
</evidence>
<proteinExistence type="predicted"/>
<keyword evidence="1" id="KW-0472">Membrane</keyword>
<keyword evidence="1" id="KW-0812">Transmembrane</keyword>
<evidence type="ECO:0000313" key="2">
    <source>
        <dbReference type="EMBL" id="KAA4632742.1"/>
    </source>
</evidence>